<name>W0RKP0_9BACT</name>
<dbReference type="GO" id="GO:0051539">
    <property type="term" value="F:4 iron, 4 sulfur cluster binding"/>
    <property type="evidence" value="ECO:0007669"/>
    <property type="project" value="UniProtKB-UniRule"/>
</dbReference>
<dbReference type="SUPFAM" id="SSF102114">
    <property type="entry name" value="Radical SAM enzymes"/>
    <property type="match status" value="1"/>
</dbReference>
<evidence type="ECO:0000256" key="1">
    <source>
        <dbReference type="ARBA" id="ARBA00006100"/>
    </source>
</evidence>
<protein>
    <recommendedName>
        <fullName evidence="2">Heme chaperone HemW</fullName>
    </recommendedName>
</protein>
<comment type="subcellular location">
    <subcellularLocation>
        <location evidence="2">Cytoplasm</location>
    </subcellularLocation>
</comment>
<comment type="function">
    <text evidence="2">Probably acts as a heme chaperone, transferring heme to an unknown acceptor. Binds one molecule of heme per monomer, possibly covalently. Binds 1 [4Fe-4S] cluster. The cluster is coordinated with 3 cysteines and an exchangeable S-adenosyl-L-methionine.</text>
</comment>
<dbReference type="PATRIC" id="fig|861299.3.peg.3523"/>
<dbReference type="InterPro" id="IPR007197">
    <property type="entry name" value="rSAM"/>
</dbReference>
<dbReference type="Pfam" id="PF04055">
    <property type="entry name" value="Radical_SAM"/>
    <property type="match status" value="1"/>
</dbReference>
<dbReference type="GO" id="GO:0005737">
    <property type="term" value="C:cytoplasm"/>
    <property type="evidence" value="ECO:0007669"/>
    <property type="project" value="UniProtKB-SubCell"/>
</dbReference>
<dbReference type="InterPro" id="IPR058240">
    <property type="entry name" value="rSAM_sf"/>
</dbReference>
<dbReference type="AlphaFoldDB" id="W0RKP0"/>
<dbReference type="NCBIfam" id="TIGR00539">
    <property type="entry name" value="hemN_rel"/>
    <property type="match status" value="1"/>
</dbReference>
<dbReference type="SFLD" id="SFLDG01082">
    <property type="entry name" value="B12-binding_domain_containing"/>
    <property type="match status" value="1"/>
</dbReference>
<dbReference type="Gene3D" id="3.30.750.200">
    <property type="match status" value="1"/>
</dbReference>
<dbReference type="SFLD" id="SFLDG01065">
    <property type="entry name" value="anaerobic_coproporphyrinogen-I"/>
    <property type="match status" value="1"/>
</dbReference>
<keyword evidence="2" id="KW-0411">Iron-sulfur</keyword>
<keyword evidence="2" id="KW-0349">Heme</keyword>
<accession>W0RKP0</accession>
<keyword evidence="2" id="KW-0949">S-adenosyl-L-methionine</keyword>
<dbReference type="InterPro" id="IPR034505">
    <property type="entry name" value="Coproporphyrinogen-III_oxidase"/>
</dbReference>
<keyword evidence="2" id="KW-0479">Metal-binding</keyword>
<keyword evidence="2" id="KW-0963">Cytoplasm</keyword>
<dbReference type="eggNOG" id="COG0635">
    <property type="taxonomic scope" value="Bacteria"/>
</dbReference>
<organism evidence="4 5">
    <name type="scientific">Gemmatirosa kalamazoonensis</name>
    <dbReference type="NCBI Taxonomy" id="861299"/>
    <lineage>
        <taxon>Bacteria</taxon>
        <taxon>Pseudomonadati</taxon>
        <taxon>Gemmatimonadota</taxon>
        <taxon>Gemmatimonadia</taxon>
        <taxon>Gemmatimonadales</taxon>
        <taxon>Gemmatimonadaceae</taxon>
        <taxon>Gemmatirosa</taxon>
    </lineage>
</organism>
<dbReference type="GO" id="GO:0006779">
    <property type="term" value="P:porphyrin-containing compound biosynthetic process"/>
    <property type="evidence" value="ECO:0007669"/>
    <property type="project" value="InterPro"/>
</dbReference>
<dbReference type="SFLD" id="SFLDF00562">
    <property type="entry name" value="HemN-like__clustered_with_heat"/>
    <property type="match status" value="1"/>
</dbReference>
<comment type="similarity">
    <text evidence="1">Belongs to the anaerobic coproporphyrinogen-III oxidase family. HemW subfamily.</text>
</comment>
<reference evidence="4 5" key="1">
    <citation type="journal article" date="2014" name="Genome Announc.">
        <title>Genome Sequence and Methylome of Soil Bacterium Gemmatirosa kalamazoonensis KBS708T, a Member of the Rarely Cultivated Gemmatimonadetes Phylum.</title>
        <authorList>
            <person name="Debruyn J.M."/>
            <person name="Radosevich M."/>
            <person name="Wommack K.E."/>
            <person name="Polson S.W."/>
            <person name="Hauser L.J."/>
            <person name="Fawaz M.N."/>
            <person name="Korlach J."/>
            <person name="Tsai Y.C."/>
        </authorList>
    </citation>
    <scope>NUCLEOTIDE SEQUENCE [LARGE SCALE GENOMIC DNA]</scope>
    <source>
        <strain evidence="4 5">KBS708</strain>
    </source>
</reference>
<sequence>MALVVPPRVPARHVYVHVPFCARRCSYCDFAIAVRRVVPVNEYVDALRKELAVRFGEPAHAGLEPLDTLYLGGGTPSRLGGAGVAAALDAVRDWFPLAPDAEVTIEANPDDVSADAARAWRDAGVNRVSLGSQSFDRDVLRWMHRTHDVEQVGRAVDALRGAGIGNLSLDLIFAVPTALERDWDRDLAHALALAPDHLSLYGLTIEPGTPLGRWHERGTVAEADEDRYADEFLRAHETMGAAGFEHYEVSNFGRPGRRSRHNSSYWRGVPYVGLGPAAHGFDGGVRRWNAAAYAEWVRQLETGCDPVAGQEQLQPADRAAESVYLGLRTTDGLVLEPGEAARVAPWIDQGWATLDGARLRLTAAGWLRLDALAADLTVLRSR</sequence>
<dbReference type="RefSeq" id="WP_025412466.1">
    <property type="nucleotide sequence ID" value="NZ_CP007128.1"/>
</dbReference>
<proteinExistence type="inferred from homology"/>
<keyword evidence="2" id="KW-0408">Iron</keyword>
<dbReference type="FunCoup" id="W0RKP0">
    <property type="interactions" value="434"/>
</dbReference>
<dbReference type="PANTHER" id="PTHR13932">
    <property type="entry name" value="COPROPORPHYRINIGEN III OXIDASE"/>
    <property type="match status" value="1"/>
</dbReference>
<evidence type="ECO:0000313" key="4">
    <source>
        <dbReference type="EMBL" id="AHG91007.1"/>
    </source>
</evidence>
<evidence type="ECO:0000313" key="5">
    <source>
        <dbReference type="Proteomes" id="UP000019151"/>
    </source>
</evidence>
<dbReference type="SFLD" id="SFLDS00029">
    <property type="entry name" value="Radical_SAM"/>
    <property type="match status" value="1"/>
</dbReference>
<gene>
    <name evidence="4" type="ORF">J421_3470</name>
</gene>
<dbReference type="STRING" id="861299.J421_3470"/>
<dbReference type="Proteomes" id="UP000019151">
    <property type="component" value="Chromosome"/>
</dbReference>
<keyword evidence="5" id="KW-1185">Reference proteome</keyword>
<dbReference type="EMBL" id="CP007128">
    <property type="protein sequence ID" value="AHG91007.1"/>
    <property type="molecule type" value="Genomic_DNA"/>
</dbReference>
<dbReference type="InterPro" id="IPR004559">
    <property type="entry name" value="HemW-like"/>
</dbReference>
<dbReference type="SMART" id="SM00729">
    <property type="entry name" value="Elp3"/>
    <property type="match status" value="1"/>
</dbReference>
<evidence type="ECO:0000259" key="3">
    <source>
        <dbReference type="PROSITE" id="PS51918"/>
    </source>
</evidence>
<keyword evidence="2" id="KW-0143">Chaperone</keyword>
<dbReference type="KEGG" id="gba:J421_3470"/>
<feature type="domain" description="Radical SAM core" evidence="3">
    <location>
        <begin position="6"/>
        <end position="242"/>
    </location>
</feature>
<dbReference type="CDD" id="cd01335">
    <property type="entry name" value="Radical_SAM"/>
    <property type="match status" value="1"/>
</dbReference>
<dbReference type="PROSITE" id="PS51918">
    <property type="entry name" value="RADICAL_SAM"/>
    <property type="match status" value="1"/>
</dbReference>
<dbReference type="InterPro" id="IPR006638">
    <property type="entry name" value="Elp3/MiaA/NifB-like_rSAM"/>
</dbReference>
<dbReference type="HOGENOM" id="CLU_027579_1_1_0"/>
<dbReference type="GO" id="GO:0046872">
    <property type="term" value="F:metal ion binding"/>
    <property type="evidence" value="ECO:0007669"/>
    <property type="project" value="UniProtKB-UniRule"/>
</dbReference>
<dbReference type="GO" id="GO:0004109">
    <property type="term" value="F:coproporphyrinogen oxidase activity"/>
    <property type="evidence" value="ECO:0007669"/>
    <property type="project" value="InterPro"/>
</dbReference>
<evidence type="ECO:0000256" key="2">
    <source>
        <dbReference type="RuleBase" id="RU364116"/>
    </source>
</evidence>
<keyword evidence="2" id="KW-0004">4Fe-4S</keyword>
<dbReference type="PANTHER" id="PTHR13932:SF5">
    <property type="entry name" value="RADICAL S-ADENOSYL METHIONINE DOMAIN-CONTAINING PROTEIN 1, MITOCHONDRIAL"/>
    <property type="match status" value="1"/>
</dbReference>
<dbReference type="OrthoDB" id="9808022at2"/>
<dbReference type="InParanoid" id="W0RKP0"/>